<keyword evidence="3" id="KW-1185">Reference proteome</keyword>
<evidence type="ECO:0000313" key="2">
    <source>
        <dbReference type="EMBL" id="CAJ0581109.1"/>
    </source>
</evidence>
<feature type="non-terminal residue" evidence="2">
    <location>
        <position position="720"/>
    </location>
</feature>
<dbReference type="Gene3D" id="6.10.250.3120">
    <property type="match status" value="1"/>
</dbReference>
<comment type="caution">
    <text evidence="2">The sequence shown here is derived from an EMBL/GenBank/DDBJ whole genome shotgun (WGS) entry which is preliminary data.</text>
</comment>
<feature type="compositionally biased region" description="Low complexity" evidence="1">
    <location>
        <begin position="188"/>
        <end position="203"/>
    </location>
</feature>
<dbReference type="Proteomes" id="UP001177023">
    <property type="component" value="Unassembled WGS sequence"/>
</dbReference>
<feature type="compositionally biased region" description="Low complexity" evidence="1">
    <location>
        <begin position="90"/>
        <end position="106"/>
    </location>
</feature>
<evidence type="ECO:0000256" key="1">
    <source>
        <dbReference type="SAM" id="MobiDB-lite"/>
    </source>
</evidence>
<dbReference type="AlphaFoldDB" id="A0AA36D799"/>
<organism evidence="2 3">
    <name type="scientific">Mesorhabditis spiculigera</name>
    <dbReference type="NCBI Taxonomy" id="96644"/>
    <lineage>
        <taxon>Eukaryota</taxon>
        <taxon>Metazoa</taxon>
        <taxon>Ecdysozoa</taxon>
        <taxon>Nematoda</taxon>
        <taxon>Chromadorea</taxon>
        <taxon>Rhabditida</taxon>
        <taxon>Rhabditina</taxon>
        <taxon>Rhabditomorpha</taxon>
        <taxon>Rhabditoidea</taxon>
        <taxon>Rhabditidae</taxon>
        <taxon>Mesorhabditinae</taxon>
        <taxon>Mesorhabditis</taxon>
    </lineage>
</organism>
<dbReference type="PANTHER" id="PTHR34311:SF2">
    <property type="entry name" value="CONJUGAL TRANSFER PROTEIN TRAN"/>
    <property type="match status" value="1"/>
</dbReference>
<feature type="compositionally biased region" description="Basic and acidic residues" evidence="1">
    <location>
        <begin position="241"/>
        <end position="257"/>
    </location>
</feature>
<feature type="region of interest" description="Disordered" evidence="1">
    <location>
        <begin position="38"/>
        <end position="266"/>
    </location>
</feature>
<accession>A0AA36D799</accession>
<gene>
    <name evidence="2" type="ORF">MSPICULIGERA_LOCUS19276</name>
</gene>
<name>A0AA36D799_9BILA</name>
<evidence type="ECO:0000313" key="3">
    <source>
        <dbReference type="Proteomes" id="UP001177023"/>
    </source>
</evidence>
<sequence length="720" mass="80569">MSCAYDTDTLTSAKHNRAASEKFYKQVMPSRTVILNHDLPQMLHRSPSGAKRKIRQRAEERVSRPSPFLQNSRQEVVDEMPAQPPPPPAHQKQQASYSSGYSSNHSLGPAPSLSFERQSANSYSSTYSSQSSSYSSSPSPAPSQSDDVPTKFGSRIIDSGAYKSILPDLQPDPMSRYTAPVEPKPAQRSSSSLYSRPSLNLPLDRQNNHSQIHYASPVRTGPESPVISPNIKPTVAVHPIPSDERSHRESSYKREKPAVPAKPKGLKLNNEMRSTSLSSMISSVTSCLNDEEFFRTPADRSLDDSYEKVPMPNKRNEAIVVVDSRIRQLEAEHGAVEEEIVANEETAEMIILQIEGVDPNLADKLRSHADQTEKLFELAATFQSKKLSLAKELSSNPSEKSLKSLAQQKAWAEDRLVNVSGLIEINNRREKELDQSVCELLDKESQQLWMAYRDNRRKINEERFIIKEQINEGKSKLRALQGVQNHMRWLLCIGFCLAVAAGYLLNDSPLELGLTDDELYQLAVNPSKDADFRDCDPKDLAIAQAGFNMKLGFPTTLTYLNASTLWYMVGQYIKDTDTMVKVCTARQMYYDTLRTEYSSCLDISFLIAAGGAPLQTGVLYIHMMRHLEFMCGGGFDVYTRNMACFLKNEQNPTVTPCFQAFNASIHQDYRNLCPAVGTMMDCVNTGYTSLCGNWAGWTMCEYERVGYALGCQGLRCTLSI</sequence>
<dbReference type="EMBL" id="CATQJA010002662">
    <property type="protein sequence ID" value="CAJ0581109.1"/>
    <property type="molecule type" value="Genomic_DNA"/>
</dbReference>
<dbReference type="PANTHER" id="PTHR34311">
    <property type="entry name" value="PROTEIN CBG21698-RELATED"/>
    <property type="match status" value="1"/>
</dbReference>
<proteinExistence type="predicted"/>
<protein>
    <submittedName>
        <fullName evidence="2">Uncharacterized protein</fullName>
    </submittedName>
</protein>
<reference evidence="2" key="1">
    <citation type="submission" date="2023-06" db="EMBL/GenBank/DDBJ databases">
        <authorList>
            <person name="Delattre M."/>
        </authorList>
    </citation>
    <scope>NUCLEOTIDE SEQUENCE</scope>
    <source>
        <strain evidence="2">AF72</strain>
    </source>
</reference>
<feature type="compositionally biased region" description="Low complexity" evidence="1">
    <location>
        <begin position="118"/>
        <end position="145"/>
    </location>
</feature>